<feature type="domain" description="TonB-dependent receptor-like beta-barrel" evidence="11">
    <location>
        <begin position="477"/>
        <end position="897"/>
    </location>
</feature>
<keyword evidence="4 8" id="KW-0812">Transmembrane</keyword>
<keyword evidence="7 8" id="KW-0998">Cell outer membrane</keyword>
<dbReference type="OrthoDB" id="5476657at2"/>
<proteinExistence type="inferred from homology"/>
<feature type="domain" description="TonB-dependent receptor plug" evidence="12">
    <location>
        <begin position="125"/>
        <end position="228"/>
    </location>
</feature>
<dbReference type="Gene3D" id="2.40.170.20">
    <property type="entry name" value="TonB-dependent receptor, beta-barrel domain"/>
    <property type="match status" value="1"/>
</dbReference>
<evidence type="ECO:0000313" key="14">
    <source>
        <dbReference type="Proteomes" id="UP000030988"/>
    </source>
</evidence>
<dbReference type="InterPro" id="IPR039426">
    <property type="entry name" value="TonB-dep_rcpt-like"/>
</dbReference>
<name>A0A0B2BX42_9SPHN</name>
<evidence type="ECO:0000256" key="3">
    <source>
        <dbReference type="ARBA" id="ARBA00022452"/>
    </source>
</evidence>
<protein>
    <submittedName>
        <fullName evidence="13">TonB-dependent receptor</fullName>
    </submittedName>
</protein>
<comment type="caution">
    <text evidence="13">The sequence shown here is derived from an EMBL/GenBank/DDBJ whole genome shotgun (WGS) entry which is preliminary data.</text>
</comment>
<dbReference type="NCBIfam" id="TIGR01782">
    <property type="entry name" value="TonB-Xanth-Caul"/>
    <property type="match status" value="1"/>
</dbReference>
<keyword evidence="14" id="KW-1185">Reference proteome</keyword>
<dbReference type="Pfam" id="PF07715">
    <property type="entry name" value="Plug"/>
    <property type="match status" value="1"/>
</dbReference>
<organism evidence="13 14">
    <name type="scientific">Croceibacterium mercuriale</name>
    <dbReference type="NCBI Taxonomy" id="1572751"/>
    <lineage>
        <taxon>Bacteria</taxon>
        <taxon>Pseudomonadati</taxon>
        <taxon>Pseudomonadota</taxon>
        <taxon>Alphaproteobacteria</taxon>
        <taxon>Sphingomonadales</taxon>
        <taxon>Erythrobacteraceae</taxon>
        <taxon>Croceibacterium</taxon>
    </lineage>
</organism>
<evidence type="ECO:0000256" key="1">
    <source>
        <dbReference type="ARBA" id="ARBA00004571"/>
    </source>
</evidence>
<keyword evidence="5 9" id="KW-0798">TonB box</keyword>
<comment type="similarity">
    <text evidence="8 9">Belongs to the TonB-dependent receptor family.</text>
</comment>
<evidence type="ECO:0000256" key="10">
    <source>
        <dbReference type="SAM" id="SignalP"/>
    </source>
</evidence>
<dbReference type="GO" id="GO:0030246">
    <property type="term" value="F:carbohydrate binding"/>
    <property type="evidence" value="ECO:0007669"/>
    <property type="project" value="InterPro"/>
</dbReference>
<dbReference type="Proteomes" id="UP000030988">
    <property type="component" value="Unassembled WGS sequence"/>
</dbReference>
<keyword evidence="3 8" id="KW-1134">Transmembrane beta strand</keyword>
<dbReference type="PROSITE" id="PS52016">
    <property type="entry name" value="TONB_DEPENDENT_REC_3"/>
    <property type="match status" value="1"/>
</dbReference>
<evidence type="ECO:0000259" key="11">
    <source>
        <dbReference type="Pfam" id="PF00593"/>
    </source>
</evidence>
<evidence type="ECO:0000313" key="13">
    <source>
        <dbReference type="EMBL" id="KHL24435.1"/>
    </source>
</evidence>
<evidence type="ECO:0000256" key="4">
    <source>
        <dbReference type="ARBA" id="ARBA00022692"/>
    </source>
</evidence>
<comment type="subcellular location">
    <subcellularLocation>
        <location evidence="1 8">Cell outer membrane</location>
        <topology evidence="1 8">Multi-pass membrane protein</topology>
    </subcellularLocation>
</comment>
<accession>A0A0B2BX42</accession>
<dbReference type="InterPro" id="IPR012910">
    <property type="entry name" value="Plug_dom"/>
</dbReference>
<dbReference type="InterPro" id="IPR036942">
    <property type="entry name" value="Beta-barrel_TonB_sf"/>
</dbReference>
<sequence length="938" mass="103208">MNFIRPLLATSGLALATLATPVMAGEVAGMVVDGSNTIALRSANVRIAELGREAVTSADGSFLFAGVPAGTYTVVANYVGAPAQELSITVPATGTARADFALGAESGAILVYGYGANQASALSRKRENDRISDVLTRDAIGQFPDQNVAESIRRLPGVNVLNDQGEGRFVSVRGLDPNLNATTLNGVRLPSPEGDIRSVALDVISSDLIQSVEITKSLTPDMDADTIGASIDIETTSAFNRLRDALNVSLEGSYNEYVGEVTPKAAVDFATRVTPDFGISGGVSYYQRRFETDNVEAEDWVEGDDGAVYAEGLEYRDYDVQRERVSASLNLDLRATDTTMLYARGLYSQFEDQEYRRRTIFGTGNALATANGSTGVTFRDRDATNPDDEYEITVERDLKDRFETQRIRTLVVGGETDTDTWHVEYSGSWARSTERENGSVDPITFARDFAGEGLAVNADYSDRRVPIYSAVAGPADFLDPATYELDEAQITSLSDAEDTEWAGRLDVARSFQTGSGSFTVQAGGKMRWRDKRYDNQTDHIEGADLTLADLQGRQTYRLIDMGPVVDKLSARRFLAANGDQFEVEPVDTAFDSAASDYSIKEDIAAGYLLGRWDSDTLRVIGGVRYERTDNVLRGNTVTLIEGEDGDTVNVAPVLFQRDYDHWLPSLNVRWEAADELVLRAAGYRSLVRPNLGDLAPRFEIEESDRGEREGSIGNPELRPYSAWNADASAEWYMTSNGALTVAAFYKDVRDYIVDVTVQDVELFGVAVDEATVPVNADSATIYGVEVGFSQQWTMLPGILDGLITQLNYTWTDATVDLPVDGDLADLRQITLPATSRHTFNAALGYDKGPVSFRLAGTYRDKYLDEFGPTADQDRIVDDHFQVDLTLRYRATDRIQLFYDWININNAKYFAYNTVAGRQNLLQYEEYNWTMKAGARVSF</sequence>
<dbReference type="RefSeq" id="WP_039096847.1">
    <property type="nucleotide sequence ID" value="NZ_JTDN01000002.1"/>
</dbReference>
<dbReference type="InterPro" id="IPR000531">
    <property type="entry name" value="Beta-barrel_TonB"/>
</dbReference>
<keyword evidence="6 8" id="KW-0472">Membrane</keyword>
<evidence type="ECO:0000259" key="12">
    <source>
        <dbReference type="Pfam" id="PF07715"/>
    </source>
</evidence>
<dbReference type="Gene3D" id="2.60.40.1120">
    <property type="entry name" value="Carboxypeptidase-like, regulatory domain"/>
    <property type="match status" value="1"/>
</dbReference>
<dbReference type="PANTHER" id="PTHR40980:SF4">
    <property type="entry name" value="TONB-DEPENDENT RECEPTOR-LIKE BETA-BARREL DOMAIN-CONTAINING PROTEIN"/>
    <property type="match status" value="1"/>
</dbReference>
<evidence type="ECO:0000256" key="7">
    <source>
        <dbReference type="ARBA" id="ARBA00023237"/>
    </source>
</evidence>
<dbReference type="SUPFAM" id="SSF56935">
    <property type="entry name" value="Porins"/>
    <property type="match status" value="1"/>
</dbReference>
<keyword evidence="2 8" id="KW-0813">Transport</keyword>
<dbReference type="Gene3D" id="2.170.130.10">
    <property type="entry name" value="TonB-dependent receptor, plug domain"/>
    <property type="match status" value="1"/>
</dbReference>
<feature type="chain" id="PRO_5002071519" evidence="10">
    <location>
        <begin position="25"/>
        <end position="938"/>
    </location>
</feature>
<dbReference type="InterPro" id="IPR013784">
    <property type="entry name" value="Carb-bd-like_fold"/>
</dbReference>
<evidence type="ECO:0000256" key="5">
    <source>
        <dbReference type="ARBA" id="ARBA00023077"/>
    </source>
</evidence>
<evidence type="ECO:0000256" key="8">
    <source>
        <dbReference type="PROSITE-ProRule" id="PRU01360"/>
    </source>
</evidence>
<keyword evidence="10" id="KW-0732">Signal</keyword>
<dbReference type="Pfam" id="PF13620">
    <property type="entry name" value="CarboxypepD_reg"/>
    <property type="match status" value="1"/>
</dbReference>
<dbReference type="CDD" id="cd01347">
    <property type="entry name" value="ligand_gated_channel"/>
    <property type="match status" value="1"/>
</dbReference>
<dbReference type="EMBL" id="JTDN01000002">
    <property type="protein sequence ID" value="KHL24435.1"/>
    <property type="molecule type" value="Genomic_DNA"/>
</dbReference>
<evidence type="ECO:0000256" key="9">
    <source>
        <dbReference type="RuleBase" id="RU003357"/>
    </source>
</evidence>
<evidence type="ECO:0000256" key="6">
    <source>
        <dbReference type="ARBA" id="ARBA00023136"/>
    </source>
</evidence>
<dbReference type="InterPro" id="IPR010104">
    <property type="entry name" value="TonB_rcpt_bac"/>
</dbReference>
<dbReference type="GO" id="GO:0009279">
    <property type="term" value="C:cell outer membrane"/>
    <property type="evidence" value="ECO:0007669"/>
    <property type="project" value="UniProtKB-SubCell"/>
</dbReference>
<gene>
    <name evidence="13" type="ORF">PK98_10375</name>
</gene>
<reference evidence="13 14" key="1">
    <citation type="submission" date="2014-11" db="EMBL/GenBank/DDBJ databases">
        <title>Draft genome sequence of Kirrobacter mercurialis.</title>
        <authorList>
            <person name="Coil D.A."/>
            <person name="Eisen J.A."/>
        </authorList>
    </citation>
    <scope>NUCLEOTIDE SEQUENCE [LARGE SCALE GENOMIC DNA]</scope>
    <source>
        <strain evidence="13 14">Coronado</strain>
    </source>
</reference>
<dbReference type="STRING" id="1572751.PK98_10375"/>
<evidence type="ECO:0000256" key="2">
    <source>
        <dbReference type="ARBA" id="ARBA00022448"/>
    </source>
</evidence>
<keyword evidence="13" id="KW-0675">Receptor</keyword>
<dbReference type="SUPFAM" id="SSF49452">
    <property type="entry name" value="Starch-binding domain-like"/>
    <property type="match status" value="1"/>
</dbReference>
<feature type="signal peptide" evidence="10">
    <location>
        <begin position="1"/>
        <end position="24"/>
    </location>
</feature>
<dbReference type="PANTHER" id="PTHR40980">
    <property type="entry name" value="PLUG DOMAIN-CONTAINING PROTEIN"/>
    <property type="match status" value="1"/>
</dbReference>
<dbReference type="AlphaFoldDB" id="A0A0B2BX42"/>
<dbReference type="Pfam" id="PF00593">
    <property type="entry name" value="TonB_dep_Rec_b-barrel"/>
    <property type="match status" value="1"/>
</dbReference>
<dbReference type="InterPro" id="IPR037066">
    <property type="entry name" value="Plug_dom_sf"/>
</dbReference>